<keyword evidence="2" id="KW-1185">Reference proteome</keyword>
<reference evidence="1 2" key="1">
    <citation type="submission" date="2024-03" db="EMBL/GenBank/DDBJ databases">
        <title>Human intestinal bacterial collection.</title>
        <authorList>
            <person name="Pauvert C."/>
            <person name="Hitch T.C.A."/>
            <person name="Clavel T."/>
        </authorList>
    </citation>
    <scope>NUCLEOTIDE SEQUENCE [LARGE SCALE GENOMIC DNA]</scope>
    <source>
        <strain evidence="1 2">CLA-AA-H78B</strain>
    </source>
</reference>
<sequence length="85" mass="9735">MEKLTFQGEDGTTEEFYVLEQTRVGGVNYLLVADSEDEDGECLILRDVAGDEERESLYEIVEDEQEQEGLLAVFEQLLDDVDIER</sequence>
<organism evidence="1 2">
    <name type="scientific">Hominiventricola aquisgranensis</name>
    <dbReference type="NCBI Taxonomy" id="3133164"/>
    <lineage>
        <taxon>Bacteria</taxon>
        <taxon>Bacillati</taxon>
        <taxon>Bacillota</taxon>
        <taxon>Clostridia</taxon>
        <taxon>Lachnospirales</taxon>
        <taxon>Lachnospiraceae</taxon>
        <taxon>Hominiventricola</taxon>
    </lineage>
</organism>
<dbReference type="Proteomes" id="UP001470288">
    <property type="component" value="Unassembled WGS sequence"/>
</dbReference>
<dbReference type="InterPro" id="IPR009711">
    <property type="entry name" value="UPF0473"/>
</dbReference>
<accession>A0ABV1HZX0</accession>
<dbReference type="EMBL" id="JBBMFC010000003">
    <property type="protein sequence ID" value="MEQ2577705.1"/>
    <property type="molecule type" value="Genomic_DNA"/>
</dbReference>
<name>A0ABV1HZX0_9FIRM</name>
<gene>
    <name evidence="1" type="ORF">WMO62_02460</name>
</gene>
<comment type="caution">
    <text evidence="1">The sequence shown here is derived from an EMBL/GenBank/DDBJ whole genome shotgun (WGS) entry which is preliminary data.</text>
</comment>
<proteinExistence type="predicted"/>
<dbReference type="RefSeq" id="WP_117497302.1">
    <property type="nucleotide sequence ID" value="NZ_JBBMFC010000003.1"/>
</dbReference>
<evidence type="ECO:0000313" key="2">
    <source>
        <dbReference type="Proteomes" id="UP001470288"/>
    </source>
</evidence>
<protein>
    <submittedName>
        <fullName evidence="1">DUF1292 domain-containing protein</fullName>
    </submittedName>
</protein>
<dbReference type="Pfam" id="PF06949">
    <property type="entry name" value="DUF1292"/>
    <property type="match status" value="1"/>
</dbReference>
<evidence type="ECO:0000313" key="1">
    <source>
        <dbReference type="EMBL" id="MEQ2577705.1"/>
    </source>
</evidence>